<dbReference type="EMBL" id="CP001280">
    <property type="protein sequence ID" value="ACK50311.1"/>
    <property type="molecule type" value="Genomic_DNA"/>
</dbReference>
<dbReference type="Proteomes" id="UP000002257">
    <property type="component" value="Chromosome"/>
</dbReference>
<reference evidence="1 2" key="1">
    <citation type="journal article" date="2010" name="J. Bacteriol.">
        <title>Complete genome sequence of the aerobic facultative methanotroph Methylocella silvestris BL2.</title>
        <authorList>
            <person name="Chen Y."/>
            <person name="Crombie A."/>
            <person name="Rahman M.T."/>
            <person name="Dedysh S.N."/>
            <person name="Liesack W."/>
            <person name="Stott M.B."/>
            <person name="Alam M."/>
            <person name="Theisen A.R."/>
            <person name="Murrell J.C."/>
            <person name="Dunfield P.F."/>
        </authorList>
    </citation>
    <scope>NUCLEOTIDE SEQUENCE [LARGE SCALE GENOMIC DNA]</scope>
    <source>
        <strain evidence="2">DSM 15510 / CIP 108128 / LMG 27833 / NCIMB 13906 / BL2</strain>
    </source>
</reference>
<dbReference type="AlphaFoldDB" id="B8ERC7"/>
<dbReference type="KEGG" id="msl:Msil_1346"/>
<sequence length="302" mass="32577">MSYSHARLLISGAFICLVAGGAVVRAEAGRTAPDQIKPDHVKMDQLKDADPAAAISLTPHRAVYELSLSKSVGAKSPTAAHGRIAFDFTGSPCEGYVQNFRQMTELQPAEGPTRVSDMLSATFEDSDGKTFDFKMQTRVDNGLAESIDGKAVKAGRGPLLVNLAKPKRSKLELGDDVVFPTEHLKRIIAAAEAGKNLLELKVFDGSDTGEKLFETTTYIGRPINTPVPEKAAQIGELAGMTRWPVSISYFETGKKDESPSYILAFDLYQNGISRALKLDYGDFILSGELSSLDIITESACAK</sequence>
<accession>B8ERC7</accession>
<evidence type="ECO:0008006" key="3">
    <source>
        <dbReference type="Google" id="ProtNLM"/>
    </source>
</evidence>
<gene>
    <name evidence="1" type="ordered locus">Msil_1346</name>
</gene>
<organism evidence="1 2">
    <name type="scientific">Methylocella silvestris (strain DSM 15510 / CIP 108128 / LMG 27833 / NCIMB 13906 / BL2)</name>
    <dbReference type="NCBI Taxonomy" id="395965"/>
    <lineage>
        <taxon>Bacteria</taxon>
        <taxon>Pseudomonadati</taxon>
        <taxon>Pseudomonadota</taxon>
        <taxon>Alphaproteobacteria</taxon>
        <taxon>Hyphomicrobiales</taxon>
        <taxon>Beijerinckiaceae</taxon>
        <taxon>Methylocella</taxon>
    </lineage>
</organism>
<dbReference type="HOGENOM" id="CLU_064490_0_0_5"/>
<dbReference type="Pfam" id="PF08904">
    <property type="entry name" value="EipB_like"/>
    <property type="match status" value="1"/>
</dbReference>
<evidence type="ECO:0000313" key="1">
    <source>
        <dbReference type="EMBL" id="ACK50311.1"/>
    </source>
</evidence>
<dbReference type="eggNOG" id="ENOG502ZXPR">
    <property type="taxonomic scope" value="Bacteria"/>
</dbReference>
<protein>
    <recommendedName>
        <fullName evidence="3">DUF1849 domain-containing protein</fullName>
    </recommendedName>
</protein>
<keyword evidence="2" id="KW-1185">Reference proteome</keyword>
<dbReference type="InterPro" id="IPR015000">
    <property type="entry name" value="EipB-like"/>
</dbReference>
<name>B8ERC7_METSB</name>
<dbReference type="STRING" id="395965.Msil_1346"/>
<dbReference type="RefSeq" id="WP_012590381.1">
    <property type="nucleotide sequence ID" value="NC_011666.1"/>
</dbReference>
<evidence type="ECO:0000313" key="2">
    <source>
        <dbReference type="Proteomes" id="UP000002257"/>
    </source>
</evidence>
<proteinExistence type="predicted"/>